<name>A0ABX2TMS5_9PROT</name>
<evidence type="ECO:0000256" key="1">
    <source>
        <dbReference type="ARBA" id="ARBA00004701"/>
    </source>
</evidence>
<sequence length="455" mass="48206">MRICVVGLGKLGSPLAAVLASKGHDVIGIDLNPTFVDAINAGIAPVEEPGLQAMISANRERLSATTDWATAMKDAEATFMIVPTPSGSDGTFVNTFVLQAIERLGAELRRHDRYHLVVVSSTVMPGSTGGPIREALEAASGRTLGDRLGLCYNPEFIALGNVLHGLLCPDFVLIGESDARAGAMLEELYKGVCHPAASIARMNFVNAELTKISLNTYVTTKISFANMLAEICDRLPGADVDVVTDAIGRDTRVGRKYLRGALGFAGPCFPRDTIAFSRMARTVGIAADIAEATDAINLRQIDRLFRIVSAGAGPGDGVVVLGLAYKPDTPVIEQSQSVALVQRLVKAGHRVTVYDPAAMPPVRAMMGDSIAYADGVEDAVKGAAVVVVATAWDEFRALSPQALEPADGGRPVVVDCWRILPRDAFADVADILYLGRNTDQGSAHRTPARALEMAD</sequence>
<evidence type="ECO:0000256" key="6">
    <source>
        <dbReference type="ARBA" id="ARBA00023027"/>
    </source>
</evidence>
<dbReference type="Pfam" id="PF03721">
    <property type="entry name" value="UDPG_MGDP_dh_N"/>
    <property type="match status" value="1"/>
</dbReference>
<dbReference type="SUPFAM" id="SSF51735">
    <property type="entry name" value="NAD(P)-binding Rossmann-fold domains"/>
    <property type="match status" value="1"/>
</dbReference>
<dbReference type="InterPro" id="IPR014027">
    <property type="entry name" value="UDP-Glc/GDP-Man_DH_C"/>
</dbReference>
<comment type="pathway">
    <text evidence="1">Nucleotide-sugar biosynthesis; UDP-alpha-D-glucuronate biosynthesis; UDP-alpha-D-glucuronate from UDP-alpha-D-glucose: step 1/1.</text>
</comment>
<dbReference type="InterPro" id="IPR036220">
    <property type="entry name" value="UDP-Glc/GDP-Man_DH_C_sf"/>
</dbReference>
<evidence type="ECO:0000256" key="4">
    <source>
        <dbReference type="ARBA" id="ARBA00015132"/>
    </source>
</evidence>
<dbReference type="Pfam" id="PF00984">
    <property type="entry name" value="UDPG_MGDP_dh"/>
    <property type="match status" value="1"/>
</dbReference>
<dbReference type="SUPFAM" id="SSF52413">
    <property type="entry name" value="UDP-glucose/GDP-mannose dehydrogenase C-terminal domain"/>
    <property type="match status" value="1"/>
</dbReference>
<comment type="catalytic activity">
    <reaction evidence="7 8">
        <text>UDP-alpha-D-glucose + 2 NAD(+) + H2O = UDP-alpha-D-glucuronate + 2 NADH + 3 H(+)</text>
        <dbReference type="Rhea" id="RHEA:23596"/>
        <dbReference type="ChEBI" id="CHEBI:15377"/>
        <dbReference type="ChEBI" id="CHEBI:15378"/>
        <dbReference type="ChEBI" id="CHEBI:57540"/>
        <dbReference type="ChEBI" id="CHEBI:57945"/>
        <dbReference type="ChEBI" id="CHEBI:58052"/>
        <dbReference type="ChEBI" id="CHEBI:58885"/>
        <dbReference type="EC" id="1.1.1.22"/>
    </reaction>
</comment>
<gene>
    <name evidence="10" type="ORF">HND93_35905</name>
</gene>
<evidence type="ECO:0000313" key="11">
    <source>
        <dbReference type="Proteomes" id="UP000584642"/>
    </source>
</evidence>
<dbReference type="NCBIfam" id="TIGR03026">
    <property type="entry name" value="NDP-sugDHase"/>
    <property type="match status" value="1"/>
</dbReference>
<dbReference type="PIRSF" id="PIRSF500134">
    <property type="entry name" value="UDPglc_DH_bac"/>
    <property type="match status" value="1"/>
</dbReference>
<dbReference type="EC" id="1.1.1.22" evidence="3 8"/>
<dbReference type="InterPro" id="IPR008927">
    <property type="entry name" value="6-PGluconate_DH-like_C_sf"/>
</dbReference>
<keyword evidence="5 8" id="KW-0560">Oxidoreductase</keyword>
<evidence type="ECO:0000259" key="9">
    <source>
        <dbReference type="SMART" id="SM00984"/>
    </source>
</evidence>
<dbReference type="InterPro" id="IPR017476">
    <property type="entry name" value="UDP-Glc/GDP-Man"/>
</dbReference>
<dbReference type="InterPro" id="IPR036291">
    <property type="entry name" value="NAD(P)-bd_dom_sf"/>
</dbReference>
<dbReference type="Pfam" id="PF03720">
    <property type="entry name" value="UDPG_MGDP_dh_C"/>
    <property type="match status" value="1"/>
</dbReference>
<feature type="domain" description="UDP-glucose/GDP-mannose dehydrogenase C-terminal" evidence="9">
    <location>
        <begin position="319"/>
        <end position="422"/>
    </location>
</feature>
<protein>
    <recommendedName>
        <fullName evidence="4 8">UDP-glucose 6-dehydrogenase</fullName>
        <ecNumber evidence="3 8">1.1.1.22</ecNumber>
    </recommendedName>
</protein>
<keyword evidence="6 8" id="KW-0520">NAD</keyword>
<dbReference type="Gene3D" id="1.20.5.100">
    <property type="entry name" value="Cytochrome c1, transmembrane anchor, C-terminal"/>
    <property type="match status" value="1"/>
</dbReference>
<dbReference type="PANTHER" id="PTHR43750">
    <property type="entry name" value="UDP-GLUCOSE 6-DEHYDROGENASE TUAD"/>
    <property type="match status" value="1"/>
</dbReference>
<proteinExistence type="inferred from homology"/>
<evidence type="ECO:0000256" key="7">
    <source>
        <dbReference type="ARBA" id="ARBA00047473"/>
    </source>
</evidence>
<evidence type="ECO:0000313" key="10">
    <source>
        <dbReference type="EMBL" id="NYZ25116.1"/>
    </source>
</evidence>
<comment type="caution">
    <text evidence="10">The sequence shown here is derived from an EMBL/GenBank/DDBJ whole genome shotgun (WGS) entry which is preliminary data.</text>
</comment>
<comment type="similarity">
    <text evidence="2 8">Belongs to the UDP-glucose/GDP-mannose dehydrogenase family.</text>
</comment>
<keyword evidence="11" id="KW-1185">Reference proteome</keyword>
<evidence type="ECO:0000256" key="3">
    <source>
        <dbReference type="ARBA" id="ARBA00012954"/>
    </source>
</evidence>
<dbReference type="RefSeq" id="WP_180286889.1">
    <property type="nucleotide sequence ID" value="NZ_JABFDB010000056.1"/>
</dbReference>
<dbReference type="Gene3D" id="3.40.50.720">
    <property type="entry name" value="NAD(P)-binding Rossmann-like Domain"/>
    <property type="match status" value="2"/>
</dbReference>
<organism evidence="10 11">
    <name type="scientific">Azospirillum oleiclasticum</name>
    <dbReference type="NCBI Taxonomy" id="2735135"/>
    <lineage>
        <taxon>Bacteria</taxon>
        <taxon>Pseudomonadati</taxon>
        <taxon>Pseudomonadota</taxon>
        <taxon>Alphaproteobacteria</taxon>
        <taxon>Rhodospirillales</taxon>
        <taxon>Azospirillaceae</taxon>
        <taxon>Azospirillum</taxon>
    </lineage>
</organism>
<dbReference type="InterPro" id="IPR014026">
    <property type="entry name" value="UDP-Glc/GDP-Man_DH_dimer"/>
</dbReference>
<dbReference type="SUPFAM" id="SSF48179">
    <property type="entry name" value="6-phosphogluconate dehydrogenase C-terminal domain-like"/>
    <property type="match status" value="1"/>
</dbReference>
<dbReference type="PANTHER" id="PTHR43750:SF3">
    <property type="entry name" value="UDP-GLUCOSE 6-DEHYDROGENASE TUAD"/>
    <property type="match status" value="1"/>
</dbReference>
<dbReference type="InterPro" id="IPR028357">
    <property type="entry name" value="UDPglc_DH_bac"/>
</dbReference>
<accession>A0ABX2TMS5</accession>
<evidence type="ECO:0000256" key="8">
    <source>
        <dbReference type="PIRNR" id="PIRNR000124"/>
    </source>
</evidence>
<dbReference type="PIRSF" id="PIRSF000124">
    <property type="entry name" value="UDPglc_GDPman_dh"/>
    <property type="match status" value="1"/>
</dbReference>
<evidence type="ECO:0000256" key="5">
    <source>
        <dbReference type="ARBA" id="ARBA00023002"/>
    </source>
</evidence>
<evidence type="ECO:0000256" key="2">
    <source>
        <dbReference type="ARBA" id="ARBA00006601"/>
    </source>
</evidence>
<dbReference type="Proteomes" id="UP000584642">
    <property type="component" value="Unassembled WGS sequence"/>
</dbReference>
<dbReference type="EMBL" id="JABFDB010000056">
    <property type="protein sequence ID" value="NYZ25116.1"/>
    <property type="molecule type" value="Genomic_DNA"/>
</dbReference>
<dbReference type="SMART" id="SM00984">
    <property type="entry name" value="UDPG_MGDP_dh_C"/>
    <property type="match status" value="1"/>
</dbReference>
<dbReference type="InterPro" id="IPR001732">
    <property type="entry name" value="UDP-Glc/GDP-Man_DH_N"/>
</dbReference>
<reference evidence="10 11" key="1">
    <citation type="submission" date="2020-05" db="EMBL/GenBank/DDBJ databases">
        <title>Azospirillum oleiclasticum sp. nov, a nitrogen-fixing and heavy crude oil-emulsifying bacterium isolated from the crude oil of Yumen Oilfield.</title>
        <authorList>
            <person name="Wu D."/>
            <person name="Cai M."/>
            <person name="Zhang X."/>
        </authorList>
    </citation>
    <scope>NUCLEOTIDE SEQUENCE [LARGE SCALE GENOMIC DNA]</scope>
    <source>
        <strain evidence="10 11">ROY-1-1-2</strain>
    </source>
</reference>